<protein>
    <submittedName>
        <fullName evidence="1">Uncharacterized protein</fullName>
    </submittedName>
</protein>
<keyword evidence="2" id="KW-1185">Reference proteome</keyword>
<accession>W4QYT6</accession>
<dbReference type="Proteomes" id="UP000018896">
    <property type="component" value="Unassembled WGS sequence"/>
</dbReference>
<comment type="caution">
    <text evidence="1">The sequence shown here is derived from an EMBL/GenBank/DDBJ whole genome shotgun (WGS) entry which is preliminary data.</text>
</comment>
<evidence type="ECO:0000313" key="1">
    <source>
        <dbReference type="EMBL" id="GAE36444.1"/>
    </source>
</evidence>
<proteinExistence type="predicted"/>
<organism evidence="1 2">
    <name type="scientific">Halalkalibacter akibai (strain ATCC 43226 / DSM 21942 / CIP 109018 / JCM 9157 / 1139)</name>
    <name type="common">Bacillus akibai</name>
    <dbReference type="NCBI Taxonomy" id="1236973"/>
    <lineage>
        <taxon>Bacteria</taxon>
        <taxon>Bacillati</taxon>
        <taxon>Bacillota</taxon>
        <taxon>Bacilli</taxon>
        <taxon>Bacillales</taxon>
        <taxon>Bacillaceae</taxon>
        <taxon>Halalkalibacter</taxon>
    </lineage>
</organism>
<dbReference type="EMBL" id="BAUV01000035">
    <property type="protein sequence ID" value="GAE36444.1"/>
    <property type="molecule type" value="Genomic_DNA"/>
</dbReference>
<sequence length="57" mass="6068">MGKLKNVLKQTGAIAQEAVAALVPLTEVYVANGMVVMVPKPISCGLTIFLHPLIYTD</sequence>
<evidence type="ECO:0000313" key="2">
    <source>
        <dbReference type="Proteomes" id="UP000018896"/>
    </source>
</evidence>
<dbReference type="RefSeq" id="WP_156321501.1">
    <property type="nucleotide sequence ID" value="NZ_BAUV01000035.1"/>
</dbReference>
<gene>
    <name evidence="1" type="ORF">JCM9157_3630</name>
</gene>
<name>W4QYT6_HALA3</name>
<dbReference type="AlphaFoldDB" id="W4QYT6"/>
<reference evidence="1 2" key="1">
    <citation type="journal article" date="2014" name="Genome Announc.">
        <title>Draft Genome Sequences of Three Alkaliphilic Bacillus Strains, Bacillus wakoensis JCM 9140T, Bacillus akibai JCM 9157T, and Bacillus hemicellulosilyticus JCM 9152T.</title>
        <authorList>
            <person name="Yuki M."/>
            <person name="Oshima K."/>
            <person name="Suda W."/>
            <person name="Oshida Y."/>
            <person name="Kitamura K."/>
            <person name="Iida T."/>
            <person name="Hattori M."/>
            <person name="Ohkuma M."/>
        </authorList>
    </citation>
    <scope>NUCLEOTIDE SEQUENCE [LARGE SCALE GENOMIC DNA]</scope>
    <source>
        <strain evidence="1 2">JCM 9157</strain>
    </source>
</reference>
<dbReference type="STRING" id="1236973.JCM9157_3630"/>